<evidence type="ECO:0000313" key="2">
    <source>
        <dbReference type="Proteomes" id="UP000608071"/>
    </source>
</evidence>
<sequence>MNEEWKEILENPPENWRDKWNKRSKLTRFDTRDRAGRWIEKHQKKYDSSLLCDVHVKDGFVVYIQK</sequence>
<proteinExistence type="predicted"/>
<keyword evidence="2" id="KW-1185">Reference proteome</keyword>
<reference evidence="1 2" key="1">
    <citation type="submission" date="2020-08" db="EMBL/GenBank/DDBJ databases">
        <title>A Genomic Blueprint of the Chicken Gut Microbiome.</title>
        <authorList>
            <person name="Gilroy R."/>
            <person name="Ravi A."/>
            <person name="Getino M."/>
            <person name="Pursley I."/>
            <person name="Horton D.L."/>
            <person name="Alikhan N.-F."/>
            <person name="Baker D."/>
            <person name="Gharbi K."/>
            <person name="Hall N."/>
            <person name="Watson M."/>
            <person name="Adriaenssens E.M."/>
            <person name="Foster-Nyarko E."/>
            <person name="Jarju S."/>
            <person name="Secka A."/>
            <person name="Antonio M."/>
            <person name="Oren A."/>
            <person name="Chaudhuri R."/>
            <person name="La Ragione R.M."/>
            <person name="Hildebrand F."/>
            <person name="Pallen M.J."/>
        </authorList>
    </citation>
    <scope>NUCLEOTIDE SEQUENCE [LARGE SCALE GENOMIC DNA]</scope>
    <source>
        <strain evidence="1 2">Sa2BVA9</strain>
    </source>
</reference>
<dbReference type="EMBL" id="JACSQL010000011">
    <property type="protein sequence ID" value="MBD7970372.1"/>
    <property type="molecule type" value="Genomic_DNA"/>
</dbReference>
<evidence type="ECO:0000313" key="1">
    <source>
        <dbReference type="EMBL" id="MBD7970372.1"/>
    </source>
</evidence>
<comment type="caution">
    <text evidence="1">The sequence shown here is derived from an EMBL/GenBank/DDBJ whole genome shotgun (WGS) entry which is preliminary data.</text>
</comment>
<dbReference type="Proteomes" id="UP000608071">
    <property type="component" value="Unassembled WGS sequence"/>
</dbReference>
<accession>A0ABR8T3L2</accession>
<dbReference type="RefSeq" id="WP_191803385.1">
    <property type="nucleotide sequence ID" value="NZ_JACSQL010000011.1"/>
</dbReference>
<gene>
    <name evidence="1" type="ORF">H9647_20090</name>
</gene>
<organism evidence="1 2">
    <name type="scientific">Paenibacillus gallinarum</name>
    <dbReference type="NCBI Taxonomy" id="2762232"/>
    <lineage>
        <taxon>Bacteria</taxon>
        <taxon>Bacillati</taxon>
        <taxon>Bacillota</taxon>
        <taxon>Bacilli</taxon>
        <taxon>Bacillales</taxon>
        <taxon>Paenibacillaceae</taxon>
        <taxon>Paenibacillus</taxon>
    </lineage>
</organism>
<name>A0ABR8T3L2_9BACL</name>
<protein>
    <submittedName>
        <fullName evidence="1">Uncharacterized protein</fullName>
    </submittedName>
</protein>